<keyword evidence="4 7" id="KW-0645">Protease</keyword>
<evidence type="ECO:0000256" key="6">
    <source>
        <dbReference type="ARBA" id="ARBA00022825"/>
    </source>
</evidence>
<dbReference type="InterPro" id="IPR054399">
    <property type="entry name" value="Fervidolysin-like_N_prodom"/>
</dbReference>
<feature type="domain" description="Peptidase S8/S53" evidence="9">
    <location>
        <begin position="160"/>
        <end position="406"/>
    </location>
</feature>
<dbReference type="GO" id="GO:0006508">
    <property type="term" value="P:proteolysis"/>
    <property type="evidence" value="ECO:0007669"/>
    <property type="project" value="UniProtKB-KW"/>
</dbReference>
<feature type="active site" description="Charge relay system" evidence="7">
    <location>
        <position position="202"/>
    </location>
</feature>
<keyword evidence="5 7" id="KW-0378">Hydrolase</keyword>
<dbReference type="InterPro" id="IPR050131">
    <property type="entry name" value="Peptidase_S8_subtilisin-like"/>
</dbReference>
<evidence type="ECO:0000313" key="12">
    <source>
        <dbReference type="Proteomes" id="UP000318065"/>
    </source>
</evidence>
<dbReference type="GO" id="GO:0004252">
    <property type="term" value="F:serine-type endopeptidase activity"/>
    <property type="evidence" value="ECO:0007669"/>
    <property type="project" value="UniProtKB-UniRule"/>
</dbReference>
<dbReference type="OrthoDB" id="9813435at2"/>
<comment type="similarity">
    <text evidence="2 7 8">Belongs to the peptidase S8 family.</text>
</comment>
<dbReference type="InterPro" id="IPR015500">
    <property type="entry name" value="Peptidase_S8_subtilisin-rel"/>
</dbReference>
<dbReference type="InterPro" id="IPR023828">
    <property type="entry name" value="Peptidase_S8_Ser-AS"/>
</dbReference>
<dbReference type="SUPFAM" id="SSF52743">
    <property type="entry name" value="Subtilisin-like"/>
    <property type="match status" value="1"/>
</dbReference>
<evidence type="ECO:0000256" key="5">
    <source>
        <dbReference type="ARBA" id="ARBA00022801"/>
    </source>
</evidence>
<comment type="subcellular location">
    <subcellularLocation>
        <location evidence="1">Secreted</location>
    </subcellularLocation>
</comment>
<keyword evidence="12" id="KW-1185">Reference proteome</keyword>
<dbReference type="Gene3D" id="3.40.50.200">
    <property type="entry name" value="Peptidase S8/S53 domain"/>
    <property type="match status" value="1"/>
</dbReference>
<accession>A0A510HHY8</accession>
<name>A0A510HHY8_9ACTN</name>
<evidence type="ECO:0000256" key="7">
    <source>
        <dbReference type="PROSITE-ProRule" id="PRU01240"/>
    </source>
</evidence>
<evidence type="ECO:0000256" key="1">
    <source>
        <dbReference type="ARBA" id="ARBA00004613"/>
    </source>
</evidence>
<evidence type="ECO:0000259" key="9">
    <source>
        <dbReference type="Pfam" id="PF00082"/>
    </source>
</evidence>
<evidence type="ECO:0000259" key="10">
    <source>
        <dbReference type="Pfam" id="PF22148"/>
    </source>
</evidence>
<evidence type="ECO:0000256" key="3">
    <source>
        <dbReference type="ARBA" id="ARBA00022525"/>
    </source>
</evidence>
<dbReference type="InterPro" id="IPR034084">
    <property type="entry name" value="Thermitase-like_dom"/>
</dbReference>
<keyword evidence="6 7" id="KW-0720">Serine protease</keyword>
<dbReference type="PROSITE" id="PS00137">
    <property type="entry name" value="SUBTILASE_HIS"/>
    <property type="match status" value="1"/>
</dbReference>
<feature type="domain" description="Fervidolysin-like N-terminal prodomain" evidence="10">
    <location>
        <begin position="40"/>
        <end position="126"/>
    </location>
</feature>
<dbReference type="Pfam" id="PF00082">
    <property type="entry name" value="Peptidase_S8"/>
    <property type="match status" value="1"/>
</dbReference>
<dbReference type="EMBL" id="AP019791">
    <property type="protein sequence ID" value="BBL79616.1"/>
    <property type="molecule type" value="Genomic_DNA"/>
</dbReference>
<proteinExistence type="inferred from homology"/>
<dbReference type="PANTHER" id="PTHR43806">
    <property type="entry name" value="PEPTIDASE S8"/>
    <property type="match status" value="1"/>
</dbReference>
<organism evidence="11 12">
    <name type="scientific">Rubrobacter xylanophilus</name>
    <dbReference type="NCBI Taxonomy" id="49319"/>
    <lineage>
        <taxon>Bacteria</taxon>
        <taxon>Bacillati</taxon>
        <taxon>Actinomycetota</taxon>
        <taxon>Rubrobacteria</taxon>
        <taxon>Rubrobacterales</taxon>
        <taxon>Rubrobacteraceae</taxon>
        <taxon>Rubrobacter</taxon>
    </lineage>
</organism>
<evidence type="ECO:0000256" key="4">
    <source>
        <dbReference type="ARBA" id="ARBA00022670"/>
    </source>
</evidence>
<dbReference type="PANTHER" id="PTHR43806:SF11">
    <property type="entry name" value="CEREVISIN-RELATED"/>
    <property type="match status" value="1"/>
</dbReference>
<dbReference type="InterPro" id="IPR022398">
    <property type="entry name" value="Peptidase_S8_His-AS"/>
</dbReference>
<feature type="active site" description="Charge relay system" evidence="7">
    <location>
        <position position="169"/>
    </location>
</feature>
<dbReference type="RefSeq" id="WP_143527609.1">
    <property type="nucleotide sequence ID" value="NZ_AP019791.1"/>
</dbReference>
<dbReference type="Pfam" id="PF22148">
    <property type="entry name" value="Fervidolysin_NPro-like"/>
    <property type="match status" value="1"/>
</dbReference>
<dbReference type="Proteomes" id="UP000318065">
    <property type="component" value="Chromosome"/>
</dbReference>
<dbReference type="GO" id="GO:0005576">
    <property type="term" value="C:extracellular region"/>
    <property type="evidence" value="ECO:0007669"/>
    <property type="project" value="UniProtKB-SubCell"/>
</dbReference>
<dbReference type="PROSITE" id="PS00138">
    <property type="entry name" value="SUBTILASE_SER"/>
    <property type="match status" value="1"/>
</dbReference>
<dbReference type="PROSITE" id="PS00136">
    <property type="entry name" value="SUBTILASE_ASP"/>
    <property type="match status" value="1"/>
</dbReference>
<sequence length="417" mass="44497">MRAPHAVRRLAVLVCPALAASLLVLLLLTPGTVRGAPEEVEIDTLPGGARYVAGELLVVYESVPGLERALEATGGRVEEELPAADVRLVVFPDIKERRSEKLRERLLEEKKAALQRNPAVEAVSLNYVREPLVRPNDRHFGRQWGLRKIRAPLAWNRARGAGARIAVLDSGVASRHPDLKKKIAGRYNTDTRTRAADDQYGHGTHVAGIAAASTDNRVGVAGTCPRCRILAVKLDGDGFITTADLVRGINWAIGRRAAVINLSLGGGGFSRPEADAVAKAWRRGIVVVAAAGNERTSKRTYPAAYRQVIAVAATTRSDTRARYSNYGNWVDVAAPGGTPGTGGIYSTLPPRRYGYLSGTSMAAPFVSGIAGLLAGQGRSNVEIRRRIQSTARDLGPRGKDPYYGHGRVDAAAAVGAG</sequence>
<dbReference type="CDD" id="cd07484">
    <property type="entry name" value="Peptidases_S8_Thermitase_like"/>
    <property type="match status" value="1"/>
</dbReference>
<dbReference type="InterPro" id="IPR036852">
    <property type="entry name" value="Peptidase_S8/S53_dom_sf"/>
</dbReference>
<evidence type="ECO:0000256" key="8">
    <source>
        <dbReference type="RuleBase" id="RU003355"/>
    </source>
</evidence>
<dbReference type="InterPro" id="IPR000209">
    <property type="entry name" value="Peptidase_S8/S53_dom"/>
</dbReference>
<dbReference type="AlphaFoldDB" id="A0A510HHY8"/>
<dbReference type="InterPro" id="IPR023827">
    <property type="entry name" value="Peptidase_S8_Asp-AS"/>
</dbReference>
<evidence type="ECO:0000256" key="2">
    <source>
        <dbReference type="ARBA" id="ARBA00011073"/>
    </source>
</evidence>
<protein>
    <submittedName>
        <fullName evidence="11">Uncharacterized protein</fullName>
    </submittedName>
</protein>
<evidence type="ECO:0000313" key="11">
    <source>
        <dbReference type="EMBL" id="BBL79616.1"/>
    </source>
</evidence>
<reference evidence="11" key="1">
    <citation type="journal article" date="2019" name="Microbiol. Resour. Announc.">
        <title>Complete Genome Sequence of Rubrobacter xylanophilus Strain AA3-22, Isolated from Arima Onsen in Japan.</title>
        <authorList>
            <person name="Tomariguchi N."/>
            <person name="Miyazaki K."/>
        </authorList>
    </citation>
    <scope>NUCLEOTIDE SEQUENCE [LARGE SCALE GENOMIC DNA]</scope>
    <source>
        <strain evidence="11">AA3-22</strain>
    </source>
</reference>
<dbReference type="PRINTS" id="PR00723">
    <property type="entry name" value="SUBTILISIN"/>
</dbReference>
<feature type="active site" description="Charge relay system" evidence="7">
    <location>
        <position position="360"/>
    </location>
</feature>
<dbReference type="PROSITE" id="PS51892">
    <property type="entry name" value="SUBTILASE"/>
    <property type="match status" value="1"/>
</dbReference>
<gene>
    <name evidence="11" type="ORF">RxyAA322_14700</name>
</gene>
<keyword evidence="3" id="KW-0964">Secreted</keyword>